<dbReference type="RefSeq" id="WP_131852823.1">
    <property type="nucleotide sequence ID" value="NZ_SKFH01000027.1"/>
</dbReference>
<comment type="caution">
    <text evidence="1">The sequence shown here is derived from an EMBL/GenBank/DDBJ whole genome shotgun (WGS) entry which is preliminary data.</text>
</comment>
<reference evidence="1 2" key="1">
    <citation type="submission" date="2019-03" db="EMBL/GenBank/DDBJ databases">
        <authorList>
            <person name="Kim M.K.M."/>
        </authorList>
    </citation>
    <scope>NUCLEOTIDE SEQUENCE [LARGE SCALE GENOMIC DNA]</scope>
    <source>
        <strain evidence="1 2">17J68-15</strain>
    </source>
</reference>
<keyword evidence="2" id="KW-1185">Reference proteome</keyword>
<accession>A0A4V2WME9</accession>
<dbReference type="Proteomes" id="UP000295164">
    <property type="component" value="Unassembled WGS sequence"/>
</dbReference>
<dbReference type="OrthoDB" id="674183at2"/>
<dbReference type="AlphaFoldDB" id="A0A4V2WME9"/>
<sequence>MAADTLVKPVFKPEISFQVDTQVFEERSTIVHVTVHEFTLARIWPTTFLVQDDGARKRLLQAYHIAEYPMWRYLVPGDTFTLVFEGLDRRCLLFDLFEDIPEPGALHIENIERNKSDVYRVDLETDGNY</sequence>
<evidence type="ECO:0000313" key="2">
    <source>
        <dbReference type="Proteomes" id="UP000295164"/>
    </source>
</evidence>
<name>A0A4V2WME9_9BACT</name>
<proteinExistence type="predicted"/>
<evidence type="ECO:0000313" key="1">
    <source>
        <dbReference type="EMBL" id="TCZ68378.1"/>
    </source>
</evidence>
<protein>
    <submittedName>
        <fullName evidence="1">Uncharacterized protein</fullName>
    </submittedName>
</protein>
<organism evidence="1 2">
    <name type="scientific">Flaviaesturariibacter aridisoli</name>
    <dbReference type="NCBI Taxonomy" id="2545761"/>
    <lineage>
        <taxon>Bacteria</taxon>
        <taxon>Pseudomonadati</taxon>
        <taxon>Bacteroidota</taxon>
        <taxon>Chitinophagia</taxon>
        <taxon>Chitinophagales</taxon>
        <taxon>Chitinophagaceae</taxon>
        <taxon>Flaviaestuariibacter</taxon>
    </lineage>
</organism>
<dbReference type="EMBL" id="SKFH01000027">
    <property type="protein sequence ID" value="TCZ68378.1"/>
    <property type="molecule type" value="Genomic_DNA"/>
</dbReference>
<gene>
    <name evidence="1" type="ORF">E0486_13935</name>
</gene>